<dbReference type="GO" id="GO:0004070">
    <property type="term" value="F:aspartate carbamoyltransferase activity"/>
    <property type="evidence" value="ECO:0007669"/>
    <property type="project" value="UniProtKB-UniRule"/>
</dbReference>
<accession>A0A2M7RIP7</accession>
<dbReference type="Pfam" id="PF00185">
    <property type="entry name" value="OTCace"/>
    <property type="match status" value="1"/>
</dbReference>
<dbReference type="InterPro" id="IPR036901">
    <property type="entry name" value="Asp/Orn_carbamoylTrfase_sf"/>
</dbReference>
<comment type="catalytic activity">
    <reaction evidence="7">
        <text>carbamoyl phosphate + L-aspartate = N-carbamoyl-L-aspartate + phosphate + H(+)</text>
        <dbReference type="Rhea" id="RHEA:20013"/>
        <dbReference type="ChEBI" id="CHEBI:15378"/>
        <dbReference type="ChEBI" id="CHEBI:29991"/>
        <dbReference type="ChEBI" id="CHEBI:32814"/>
        <dbReference type="ChEBI" id="CHEBI:43474"/>
        <dbReference type="ChEBI" id="CHEBI:58228"/>
        <dbReference type="EC" id="2.1.3.2"/>
    </reaction>
</comment>
<dbReference type="InterPro" id="IPR006130">
    <property type="entry name" value="Asp/Orn_carbamoylTrfase"/>
</dbReference>
<dbReference type="InterPro" id="IPR006132">
    <property type="entry name" value="Asp/Orn_carbamoyltranf_P-bd"/>
</dbReference>
<evidence type="ECO:0000256" key="5">
    <source>
        <dbReference type="ARBA" id="ARBA00022975"/>
    </source>
</evidence>
<evidence type="ECO:0000256" key="6">
    <source>
        <dbReference type="ARBA" id="ARBA00043884"/>
    </source>
</evidence>
<protein>
    <recommendedName>
        <fullName evidence="3 8">Aspartate carbamoyltransferase</fullName>
        <ecNumber evidence="3 8">2.1.3.2</ecNumber>
    </recommendedName>
</protein>
<evidence type="ECO:0000256" key="9">
    <source>
        <dbReference type="RuleBase" id="RU003634"/>
    </source>
</evidence>
<dbReference type="GO" id="GO:0006520">
    <property type="term" value="P:amino acid metabolic process"/>
    <property type="evidence" value="ECO:0007669"/>
    <property type="project" value="InterPro"/>
</dbReference>
<evidence type="ECO:0000256" key="8">
    <source>
        <dbReference type="NCBIfam" id="TIGR00670"/>
    </source>
</evidence>
<dbReference type="UniPathway" id="UPA00070">
    <property type="reaction ID" value="UER00116"/>
</dbReference>
<comment type="function">
    <text evidence="6">Catalyzes the condensation of carbamoyl phosphate and aspartate to form carbamoyl aspartate and inorganic phosphate, the committed step in the de novo pyrimidine nucleotide biosynthesis pathway.</text>
</comment>
<evidence type="ECO:0000313" key="12">
    <source>
        <dbReference type="EMBL" id="PIY96643.1"/>
    </source>
</evidence>
<proteinExistence type="inferred from homology"/>
<keyword evidence="5" id="KW-0665">Pyrimidine biosynthesis</keyword>
<evidence type="ECO:0000256" key="3">
    <source>
        <dbReference type="ARBA" id="ARBA00013008"/>
    </source>
</evidence>
<feature type="domain" description="Aspartate/ornithine carbamoyltransferase Asp/Orn-binding" evidence="10">
    <location>
        <begin position="101"/>
        <end position="248"/>
    </location>
</feature>
<dbReference type="EC" id="2.1.3.2" evidence="3 8"/>
<dbReference type="EMBL" id="PFMD01000040">
    <property type="protein sequence ID" value="PIY96643.1"/>
    <property type="molecule type" value="Genomic_DNA"/>
</dbReference>
<organism evidence="12 13">
    <name type="scientific">Candidatus Kerfeldbacteria bacterium CG_4_10_14_0_8_um_filter_42_10</name>
    <dbReference type="NCBI Taxonomy" id="2014248"/>
    <lineage>
        <taxon>Bacteria</taxon>
        <taxon>Candidatus Kerfeldiibacteriota</taxon>
    </lineage>
</organism>
<dbReference type="InterPro" id="IPR002082">
    <property type="entry name" value="Asp_carbamoyltransf"/>
</dbReference>
<feature type="domain" description="Aspartate/ornithine carbamoyltransferase carbamoyl-P binding" evidence="11">
    <location>
        <begin position="1"/>
        <end position="93"/>
    </location>
</feature>
<dbReference type="FunFam" id="3.40.50.1370:FF:000002">
    <property type="entry name" value="Aspartate carbamoyltransferase 2"/>
    <property type="match status" value="1"/>
</dbReference>
<evidence type="ECO:0000256" key="4">
    <source>
        <dbReference type="ARBA" id="ARBA00022679"/>
    </source>
</evidence>
<dbReference type="Gene3D" id="3.40.50.1370">
    <property type="entry name" value="Aspartate/ornithine carbamoyltransferase"/>
    <property type="match status" value="2"/>
</dbReference>
<comment type="caution">
    <text evidence="12">The sequence shown here is derived from an EMBL/GenBank/DDBJ whole genome shotgun (WGS) entry which is preliminary data.</text>
</comment>
<dbReference type="PRINTS" id="PR00101">
    <property type="entry name" value="ATCASE"/>
</dbReference>
<dbReference type="PANTHER" id="PTHR45753">
    <property type="entry name" value="ORNITHINE CARBAMOYLTRANSFERASE, MITOCHONDRIAL"/>
    <property type="match status" value="1"/>
</dbReference>
<comment type="similarity">
    <text evidence="2">Belongs to the aspartate/ornithine carbamoyltransferase superfamily. ATCase family.</text>
</comment>
<dbReference type="GO" id="GO:0006207">
    <property type="term" value="P:'de novo' pyrimidine nucleobase biosynthetic process"/>
    <property type="evidence" value="ECO:0007669"/>
    <property type="project" value="InterPro"/>
</dbReference>
<evidence type="ECO:0000256" key="2">
    <source>
        <dbReference type="ARBA" id="ARBA00008896"/>
    </source>
</evidence>
<dbReference type="InterPro" id="IPR006131">
    <property type="entry name" value="Asp_carbamoyltransf_Asp/Orn-bd"/>
</dbReference>
<feature type="non-terminal residue" evidence="12">
    <location>
        <position position="1"/>
    </location>
</feature>
<dbReference type="NCBIfam" id="TIGR00670">
    <property type="entry name" value="asp_carb_tr"/>
    <property type="match status" value="1"/>
</dbReference>
<dbReference type="NCBIfam" id="NF002032">
    <property type="entry name" value="PRK00856.1"/>
    <property type="match status" value="1"/>
</dbReference>
<dbReference type="SUPFAM" id="SSF53671">
    <property type="entry name" value="Aspartate/ornithine carbamoyltransferase"/>
    <property type="match status" value="1"/>
</dbReference>
<keyword evidence="4 9" id="KW-0808">Transferase</keyword>
<dbReference type="Proteomes" id="UP000230779">
    <property type="component" value="Unassembled WGS sequence"/>
</dbReference>
<dbReference type="GO" id="GO:0005829">
    <property type="term" value="C:cytosol"/>
    <property type="evidence" value="ECO:0007669"/>
    <property type="project" value="TreeGrafter"/>
</dbReference>
<dbReference type="Pfam" id="PF02729">
    <property type="entry name" value="OTCace_N"/>
    <property type="match status" value="1"/>
</dbReference>
<dbReference type="AlphaFoldDB" id="A0A2M7RIP7"/>
<comment type="pathway">
    <text evidence="1">Pyrimidine metabolism; UMP biosynthesis via de novo pathway; (S)-dihydroorotate from bicarbonate: step 2/3.</text>
</comment>
<dbReference type="PRINTS" id="PR00100">
    <property type="entry name" value="AOTCASE"/>
</dbReference>
<evidence type="ECO:0000256" key="7">
    <source>
        <dbReference type="ARBA" id="ARBA00048859"/>
    </source>
</evidence>
<sequence>TRTRFSFESAMERLGGSVITLAEAKVSSSAKGESLSDSIRIVEKYCDAIVMRHSLEGSARLAAEVSNNPVINGGDGTNQHPTQTLLDLFTILETQKKLNRLNVALVGDLKYGRTVHSLAYALSLFGCRLYLISPKSLCMPDYVLKELKEHKTRYSEHLRPEKIMNKIDIFYATRIQKERFADAIEYEKVKDVYIINKPLLVNVKKNFRILHPLPRVNEINYEVDDTPYAYYFQQASNGLWVRQALLALVLGGKI</sequence>
<dbReference type="GO" id="GO:0044205">
    <property type="term" value="P:'de novo' UMP biosynthetic process"/>
    <property type="evidence" value="ECO:0007669"/>
    <property type="project" value="UniProtKB-UniPathway"/>
</dbReference>
<gene>
    <name evidence="12" type="ORF">COY66_03725</name>
</gene>
<evidence type="ECO:0000313" key="13">
    <source>
        <dbReference type="Proteomes" id="UP000230779"/>
    </source>
</evidence>
<evidence type="ECO:0000259" key="10">
    <source>
        <dbReference type="Pfam" id="PF00185"/>
    </source>
</evidence>
<evidence type="ECO:0000256" key="1">
    <source>
        <dbReference type="ARBA" id="ARBA00004852"/>
    </source>
</evidence>
<dbReference type="GO" id="GO:0016597">
    <property type="term" value="F:amino acid binding"/>
    <property type="evidence" value="ECO:0007669"/>
    <property type="project" value="InterPro"/>
</dbReference>
<evidence type="ECO:0000259" key="11">
    <source>
        <dbReference type="Pfam" id="PF02729"/>
    </source>
</evidence>
<reference evidence="12 13" key="1">
    <citation type="submission" date="2017-09" db="EMBL/GenBank/DDBJ databases">
        <title>Depth-based differentiation of microbial function through sediment-hosted aquifers and enrichment of novel symbionts in the deep terrestrial subsurface.</title>
        <authorList>
            <person name="Probst A.J."/>
            <person name="Ladd B."/>
            <person name="Jarett J.K."/>
            <person name="Geller-Mcgrath D.E."/>
            <person name="Sieber C.M."/>
            <person name="Emerson J.B."/>
            <person name="Anantharaman K."/>
            <person name="Thomas B.C."/>
            <person name="Malmstrom R."/>
            <person name="Stieglmeier M."/>
            <person name="Klingl A."/>
            <person name="Woyke T."/>
            <person name="Ryan C.M."/>
            <person name="Banfield J.F."/>
        </authorList>
    </citation>
    <scope>NUCLEOTIDE SEQUENCE [LARGE SCALE GENOMIC DNA]</scope>
    <source>
        <strain evidence="12">CG_4_10_14_0_8_um_filter_42_10</strain>
    </source>
</reference>
<name>A0A2M7RIP7_9BACT</name>
<dbReference type="PANTHER" id="PTHR45753:SF6">
    <property type="entry name" value="ASPARTATE CARBAMOYLTRANSFERASE"/>
    <property type="match status" value="1"/>
</dbReference>